<keyword evidence="16" id="KW-1185">Reference proteome</keyword>
<dbReference type="FunFam" id="3.30.160.60:FF:000848">
    <property type="entry name" value="Zinc finger protein 35"/>
    <property type="match status" value="1"/>
</dbReference>
<keyword evidence="7" id="KW-0805">Transcription regulation</keyword>
<dbReference type="FunFam" id="3.30.160.60:FF:003288">
    <property type="entry name" value="Uncharacterized protein"/>
    <property type="match status" value="1"/>
</dbReference>
<dbReference type="PROSITE" id="PS50157">
    <property type="entry name" value="ZINC_FINGER_C2H2_2"/>
    <property type="match status" value="8"/>
</dbReference>
<feature type="domain" description="KRAB" evidence="14">
    <location>
        <begin position="8"/>
        <end position="79"/>
    </location>
</feature>
<evidence type="ECO:0000256" key="7">
    <source>
        <dbReference type="ARBA" id="ARBA00023015"/>
    </source>
</evidence>
<proteinExistence type="inferred from homology"/>
<organism evidence="15 16">
    <name type="scientific">Muntiacus reevesi</name>
    <name type="common">Reeves' muntjac</name>
    <name type="synonym">Cervus reevesi</name>
    <dbReference type="NCBI Taxonomy" id="9886"/>
    <lineage>
        <taxon>Eukaryota</taxon>
        <taxon>Metazoa</taxon>
        <taxon>Chordata</taxon>
        <taxon>Craniata</taxon>
        <taxon>Vertebrata</taxon>
        <taxon>Euteleostomi</taxon>
        <taxon>Mammalia</taxon>
        <taxon>Eutheria</taxon>
        <taxon>Laurasiatheria</taxon>
        <taxon>Artiodactyla</taxon>
        <taxon>Ruminantia</taxon>
        <taxon>Pecora</taxon>
        <taxon>Cervidae</taxon>
        <taxon>Muntiacinae</taxon>
        <taxon>Muntiacus</taxon>
    </lineage>
</organism>
<keyword evidence="8" id="KW-0238">DNA-binding</keyword>
<evidence type="ECO:0000256" key="2">
    <source>
        <dbReference type="ARBA" id="ARBA00006991"/>
    </source>
</evidence>
<comment type="caution">
    <text evidence="15">The sequence shown here is derived from an EMBL/GenBank/DDBJ whole genome shotgun (WGS) entry which is preliminary data.</text>
</comment>
<dbReference type="Gene3D" id="6.10.140.140">
    <property type="match status" value="1"/>
</dbReference>
<dbReference type="InterPro" id="IPR036051">
    <property type="entry name" value="KRAB_dom_sf"/>
</dbReference>
<evidence type="ECO:0000256" key="10">
    <source>
        <dbReference type="ARBA" id="ARBA00023242"/>
    </source>
</evidence>
<feature type="compositionally biased region" description="Polar residues" evidence="12">
    <location>
        <begin position="137"/>
        <end position="146"/>
    </location>
</feature>
<evidence type="ECO:0000313" key="16">
    <source>
        <dbReference type="Proteomes" id="UP000326062"/>
    </source>
</evidence>
<dbReference type="InterPro" id="IPR036236">
    <property type="entry name" value="Znf_C2H2_sf"/>
</dbReference>
<dbReference type="GO" id="GO:0008270">
    <property type="term" value="F:zinc ion binding"/>
    <property type="evidence" value="ECO:0007669"/>
    <property type="project" value="UniProtKB-KW"/>
</dbReference>
<comment type="subcellular location">
    <subcellularLocation>
        <location evidence="1">Nucleus</location>
    </subcellularLocation>
</comment>
<keyword evidence="3" id="KW-0479">Metal-binding</keyword>
<gene>
    <name evidence="15" type="ORF">FD755_005097</name>
</gene>
<feature type="domain" description="C2H2-type" evidence="13">
    <location>
        <begin position="279"/>
        <end position="306"/>
    </location>
</feature>
<dbReference type="Gene3D" id="3.30.160.60">
    <property type="entry name" value="Classic Zinc Finger"/>
    <property type="match status" value="8"/>
</dbReference>
<feature type="domain" description="C2H2-type" evidence="13">
    <location>
        <begin position="335"/>
        <end position="362"/>
    </location>
</feature>
<dbReference type="FunFam" id="3.30.160.60:FF:002343">
    <property type="entry name" value="Zinc finger protein 33A"/>
    <property type="match status" value="2"/>
</dbReference>
<evidence type="ECO:0008006" key="17">
    <source>
        <dbReference type="Google" id="ProtNLM"/>
    </source>
</evidence>
<keyword evidence="6" id="KW-0862">Zinc</keyword>
<evidence type="ECO:0000256" key="5">
    <source>
        <dbReference type="ARBA" id="ARBA00022771"/>
    </source>
</evidence>
<name>A0A5J5MSC2_MUNRE</name>
<dbReference type="EMBL" id="VCEB01000002">
    <property type="protein sequence ID" value="KAB0383180.1"/>
    <property type="molecule type" value="Genomic_DNA"/>
</dbReference>
<evidence type="ECO:0000256" key="1">
    <source>
        <dbReference type="ARBA" id="ARBA00004123"/>
    </source>
</evidence>
<dbReference type="AlphaFoldDB" id="A0A5J5MSC2"/>
<evidence type="ECO:0000256" key="6">
    <source>
        <dbReference type="ARBA" id="ARBA00022833"/>
    </source>
</evidence>
<keyword evidence="9" id="KW-0804">Transcription</keyword>
<comment type="similarity">
    <text evidence="2">Belongs to the krueppel C2H2-type zinc-finger protein family.</text>
</comment>
<evidence type="ECO:0000259" key="13">
    <source>
        <dbReference type="PROSITE" id="PS50157"/>
    </source>
</evidence>
<dbReference type="PROSITE" id="PS50805">
    <property type="entry name" value="KRAB"/>
    <property type="match status" value="1"/>
</dbReference>
<reference evidence="15 16" key="1">
    <citation type="submission" date="2019-06" db="EMBL/GenBank/DDBJ databases">
        <title>Discovery of a novel chromosome fission-fusion reversal in muntjac.</title>
        <authorList>
            <person name="Mudd A.B."/>
            <person name="Bredeson J.V."/>
            <person name="Baum R."/>
            <person name="Hockemeyer D."/>
            <person name="Rokhsar D.S."/>
        </authorList>
    </citation>
    <scope>NUCLEOTIDE SEQUENCE [LARGE SCALE GENOMIC DNA]</scope>
    <source>
        <strain evidence="15">UCam_UCB_Mr</strain>
        <tissue evidence="15">Fibroblast cell line</tissue>
    </source>
</reference>
<feature type="domain" description="C2H2-type" evidence="13">
    <location>
        <begin position="223"/>
        <end position="250"/>
    </location>
</feature>
<dbReference type="FunFam" id="3.30.160.60:FF:000663">
    <property type="entry name" value="Zinc finger protein 45"/>
    <property type="match status" value="1"/>
</dbReference>
<dbReference type="Pfam" id="PF00096">
    <property type="entry name" value="zf-C2H2"/>
    <property type="match status" value="8"/>
</dbReference>
<dbReference type="SUPFAM" id="SSF57667">
    <property type="entry name" value="beta-beta-alpha zinc fingers"/>
    <property type="match status" value="5"/>
</dbReference>
<evidence type="ECO:0000256" key="12">
    <source>
        <dbReference type="SAM" id="MobiDB-lite"/>
    </source>
</evidence>
<dbReference type="SMART" id="SM00355">
    <property type="entry name" value="ZnF_C2H2"/>
    <property type="match status" value="8"/>
</dbReference>
<evidence type="ECO:0000259" key="14">
    <source>
        <dbReference type="PROSITE" id="PS50805"/>
    </source>
</evidence>
<evidence type="ECO:0000313" key="15">
    <source>
        <dbReference type="EMBL" id="KAB0383180.1"/>
    </source>
</evidence>
<dbReference type="InterPro" id="IPR001909">
    <property type="entry name" value="KRAB"/>
</dbReference>
<feature type="domain" description="C2H2-type" evidence="13">
    <location>
        <begin position="251"/>
        <end position="278"/>
    </location>
</feature>
<dbReference type="Proteomes" id="UP000326062">
    <property type="component" value="Chromosome 2"/>
</dbReference>
<dbReference type="SMART" id="SM00349">
    <property type="entry name" value="KRAB"/>
    <property type="match status" value="1"/>
</dbReference>
<feature type="domain" description="C2H2-type" evidence="13">
    <location>
        <begin position="195"/>
        <end position="222"/>
    </location>
</feature>
<feature type="domain" description="C2H2-type" evidence="13">
    <location>
        <begin position="307"/>
        <end position="334"/>
    </location>
</feature>
<dbReference type="SUPFAM" id="SSF109640">
    <property type="entry name" value="KRAB domain (Kruppel-associated box)"/>
    <property type="match status" value="1"/>
</dbReference>
<evidence type="ECO:0000256" key="9">
    <source>
        <dbReference type="ARBA" id="ARBA00023163"/>
    </source>
</evidence>
<dbReference type="GO" id="GO:0000978">
    <property type="term" value="F:RNA polymerase II cis-regulatory region sequence-specific DNA binding"/>
    <property type="evidence" value="ECO:0007669"/>
    <property type="project" value="TreeGrafter"/>
</dbReference>
<sequence length="510" mass="57696">MIQAQETLTFDDVAVAFTWEEWQLLAPAQKVLYRDVMLENHSNLVSVGFQASTPEVLSKLDQGEPWTMMDDEVHCRTRSEVWKVDGHLLEHLENKRVEKRLEQWLEQNPLDSSGHQSRALFRHNHDVFDLHGRRETSNSSLLSESPNYEIKRPAELPAGGKSCRHADTEPFHPELLSTKSQLMEHQHTKQRKKPHVCSECGKAFVKKSWLADHQNLHTGEKPHQCDLCGKAFFRKFQLTEHQRMHMGDKPYECAECGKAFLKKSGLNVHQKTHTGEKPFICSECGKGFIQKGNLMVHLRIHTGEKPYTCTECGKGFSQKTCLTAHQRIHTGTSPFVCDECGKTLSQKMGLIKHQRTHTGEKPFECSHCGKGFIEKPQLVIHQRIHTGEKPYRCSKCGKSFRGKSVLNKHLKTHLVKEIPPSAKSPQSSVVLQEKNLNTVTMHLPPLAPQSPVGIGGLLANRSMVLMGQPVTRWPPTGDNRGLAQERILMNSGNVVMPSVVNYVLFYVPGN</sequence>
<dbReference type="CDD" id="cd07765">
    <property type="entry name" value="KRAB_A-box"/>
    <property type="match status" value="1"/>
</dbReference>
<dbReference type="GO" id="GO:0005634">
    <property type="term" value="C:nucleus"/>
    <property type="evidence" value="ECO:0007669"/>
    <property type="project" value="UniProtKB-SubCell"/>
</dbReference>
<dbReference type="PANTHER" id="PTHR23235">
    <property type="entry name" value="KRUEPPEL-LIKE TRANSCRIPTION FACTOR"/>
    <property type="match status" value="1"/>
</dbReference>
<dbReference type="Pfam" id="PF01352">
    <property type="entry name" value="KRAB"/>
    <property type="match status" value="1"/>
</dbReference>
<keyword evidence="4" id="KW-0677">Repeat</keyword>
<evidence type="ECO:0000256" key="3">
    <source>
        <dbReference type="ARBA" id="ARBA00022723"/>
    </source>
</evidence>
<dbReference type="PANTHER" id="PTHR23235:SF142">
    <property type="entry name" value="ZINC FINGER PROTEIN 384"/>
    <property type="match status" value="1"/>
</dbReference>
<dbReference type="PROSITE" id="PS00028">
    <property type="entry name" value="ZINC_FINGER_C2H2_1"/>
    <property type="match status" value="8"/>
</dbReference>
<feature type="domain" description="C2H2-type" evidence="13">
    <location>
        <begin position="363"/>
        <end position="390"/>
    </location>
</feature>
<keyword evidence="10" id="KW-0539">Nucleus</keyword>
<evidence type="ECO:0000256" key="11">
    <source>
        <dbReference type="PROSITE-ProRule" id="PRU00042"/>
    </source>
</evidence>
<dbReference type="FunFam" id="3.30.160.60:FF:001727">
    <property type="entry name" value="Zinc finger protein 350"/>
    <property type="match status" value="1"/>
</dbReference>
<dbReference type="InterPro" id="IPR013087">
    <property type="entry name" value="Znf_C2H2_type"/>
</dbReference>
<evidence type="ECO:0000256" key="8">
    <source>
        <dbReference type="ARBA" id="ARBA00023125"/>
    </source>
</evidence>
<protein>
    <recommendedName>
        <fullName evidence="17">Zinc finger protein 350</fullName>
    </recommendedName>
</protein>
<keyword evidence="5 11" id="KW-0863">Zinc-finger</keyword>
<dbReference type="GO" id="GO:0000981">
    <property type="term" value="F:DNA-binding transcription factor activity, RNA polymerase II-specific"/>
    <property type="evidence" value="ECO:0007669"/>
    <property type="project" value="TreeGrafter"/>
</dbReference>
<dbReference type="FunFam" id="3.30.160.60:FF:000355">
    <property type="entry name" value="zinc finger and SCAN domain-containing protein 20 isoform X1"/>
    <property type="match status" value="1"/>
</dbReference>
<feature type="region of interest" description="Disordered" evidence="12">
    <location>
        <begin position="135"/>
        <end position="169"/>
    </location>
</feature>
<evidence type="ECO:0000256" key="4">
    <source>
        <dbReference type="ARBA" id="ARBA00022737"/>
    </source>
</evidence>
<accession>A0A5J5MSC2</accession>
<dbReference type="FunFam" id="3.30.160.60:FF:000690">
    <property type="entry name" value="Zinc finger protein 354C"/>
    <property type="match status" value="1"/>
</dbReference>
<feature type="domain" description="C2H2-type" evidence="13">
    <location>
        <begin position="391"/>
        <end position="418"/>
    </location>
</feature>